<organism evidence="1 2">
    <name type="scientific">Caerostris darwini</name>
    <dbReference type="NCBI Taxonomy" id="1538125"/>
    <lineage>
        <taxon>Eukaryota</taxon>
        <taxon>Metazoa</taxon>
        <taxon>Ecdysozoa</taxon>
        <taxon>Arthropoda</taxon>
        <taxon>Chelicerata</taxon>
        <taxon>Arachnida</taxon>
        <taxon>Araneae</taxon>
        <taxon>Araneomorphae</taxon>
        <taxon>Entelegynae</taxon>
        <taxon>Araneoidea</taxon>
        <taxon>Araneidae</taxon>
        <taxon>Caerostris</taxon>
    </lineage>
</organism>
<gene>
    <name evidence="1" type="primary">AVEN_113911_1</name>
    <name evidence="1" type="ORF">CDAR_447001</name>
</gene>
<dbReference type="Proteomes" id="UP001054837">
    <property type="component" value="Unassembled WGS sequence"/>
</dbReference>
<sequence length="482" mass="54609">MVADIMSDVSRPSTDFLLVLSDKIRNNSMDPNILGTICISLGHLASKAIPEDKNMVSAILTNLLHERESSCQEDSSLMDVLEAIGNLRSDATASDVLEVSKSCWKNNSIQIACAHALRHSSHLPLVQQWIQNAINESDCEILSEIIGSLTDAIQDQEMTPDIMNWPRFGFNNIDDFLKNHLRNSRCSHEDIILYFRRKKNSEANEIAQNYFGAESEPWDPKSNSRHKRAVWDDLNCHEWSEDRANAEIYAGVFAGVKEPSSPPKYKLFTKFVSQLNFLGQEMQIGSFRFYHQNGKMNANVKIMGRTRQEFIHDGCTPTDMTYRPLKHVPLFNVNIGIAQLSLGVQISSQLGIITSCPEKEEYILEPMTNVRVAGDAVGTVLFMRGAANLGGSFNYKLQFTFTPSPNMCLKGSHGYDPMNISFETYYQLWNKVKDDWGRPRLWKPGFLSWDITKGGVKPWFNDTCIVSKRSSDPFLNSERELE</sequence>
<accession>A0AAV4PV93</accession>
<dbReference type="AlphaFoldDB" id="A0AAV4PV93"/>
<evidence type="ECO:0008006" key="3">
    <source>
        <dbReference type="Google" id="ProtNLM"/>
    </source>
</evidence>
<dbReference type="InterPro" id="IPR011030">
    <property type="entry name" value="Lipovitellin_superhlx_dom"/>
</dbReference>
<proteinExistence type="predicted"/>
<comment type="caution">
    <text evidence="1">The sequence shown here is derived from an EMBL/GenBank/DDBJ whole genome shotgun (WGS) entry which is preliminary data.</text>
</comment>
<dbReference type="Gene3D" id="1.25.10.20">
    <property type="entry name" value="Vitellinogen, superhelical"/>
    <property type="match status" value="1"/>
</dbReference>
<reference evidence="1 2" key="1">
    <citation type="submission" date="2021-06" db="EMBL/GenBank/DDBJ databases">
        <title>Caerostris darwini draft genome.</title>
        <authorList>
            <person name="Kono N."/>
            <person name="Arakawa K."/>
        </authorList>
    </citation>
    <scope>NUCLEOTIDE SEQUENCE [LARGE SCALE GENOMIC DNA]</scope>
</reference>
<evidence type="ECO:0000313" key="2">
    <source>
        <dbReference type="Proteomes" id="UP001054837"/>
    </source>
</evidence>
<evidence type="ECO:0000313" key="1">
    <source>
        <dbReference type="EMBL" id="GIY00982.1"/>
    </source>
</evidence>
<name>A0AAV4PV93_9ARAC</name>
<dbReference type="EMBL" id="BPLQ01003504">
    <property type="protein sequence ID" value="GIY00982.1"/>
    <property type="molecule type" value="Genomic_DNA"/>
</dbReference>
<keyword evidence="2" id="KW-1185">Reference proteome</keyword>
<protein>
    <recommendedName>
        <fullName evidence="3">Vitellogenin</fullName>
    </recommendedName>
</protein>